<feature type="transmembrane region" description="Helical" evidence="1">
    <location>
        <begin position="441"/>
        <end position="460"/>
    </location>
</feature>
<reference evidence="2 3" key="1">
    <citation type="journal article" date="2019" name="Nat. Microbiol.">
        <title>Mediterranean grassland soil C-N compound turnover is dependent on rainfall and depth, and is mediated by genomically divergent microorganisms.</title>
        <authorList>
            <person name="Diamond S."/>
            <person name="Andeer P.F."/>
            <person name="Li Z."/>
            <person name="Crits-Christoph A."/>
            <person name="Burstein D."/>
            <person name="Anantharaman K."/>
            <person name="Lane K.R."/>
            <person name="Thomas B.C."/>
            <person name="Pan C."/>
            <person name="Northen T.R."/>
            <person name="Banfield J.F."/>
        </authorList>
    </citation>
    <scope>NUCLEOTIDE SEQUENCE [LARGE SCALE GENOMIC DNA]</scope>
    <source>
        <strain evidence="2">NP_4</strain>
    </source>
</reference>
<sequence length="692" mass="75420">MKVGKLRKWRNKFISLTVTAFLIPVLRIFFLEDAIKKGPEAAVVVILGVLGVSLLIFEGRIRRRLKLSPKLGVEQVPNETPERHAARELAAEVQRQWEKEARRRGLVTEPPLMQIGWSLDPERTQAGLDTALVEELRVHDRRTPSVDALAEFFRTIGPPKILVLLGEAESGKSVAAVLLTLGLLKYRAETAPVPVLFTLASWDPSLRLSDWLKQRLTEEYPWLRAKEDYGDDAAERLLRRGLVLPILDGLDELPKDKQAGVIAAIKESSLLLPGLALTCRIEDYEDVERTEYLRGAVVIRLARMTPEQTSSYLRNAESPKYRARWDRVIAELQTNPAGPLASALSSPLMVALAHEVYEDAESQPEELLKLGDRVAIEAHLLDAFVPALFPARPDPDRTGGRWRVVDARRWLGQLAAGMERRNDTDLRWWELSADARPATSILAGLVAAATAMLSVGLAVGVLFEPYVGVIVGGVTATALGVICAVNKPPKPSEIQVKLTGNVLSALMSGLTIGVIVMAVGTVVRGAGFGLAAGLVFGMPIGVLYGLTKPDATPREMSPRYLLRRDLYVGLTYGAAYGIPAGVVGWLLSNNALIALVLGFACALAGGLLYGPIWIVALRSSKVGVVAFVHLALATLWLAPRRKLPWHVMKFLADAHELGVLRQVGGVYQFRHYRLQKALAGSTTGVGGGHPPA</sequence>
<feature type="transmembrane region" description="Helical" evidence="1">
    <location>
        <begin position="526"/>
        <end position="546"/>
    </location>
</feature>
<feature type="transmembrane region" description="Helical" evidence="1">
    <location>
        <begin position="12"/>
        <end position="30"/>
    </location>
</feature>
<feature type="transmembrane region" description="Helical" evidence="1">
    <location>
        <begin position="566"/>
        <end position="587"/>
    </location>
</feature>
<evidence type="ECO:0000256" key="1">
    <source>
        <dbReference type="SAM" id="Phobius"/>
    </source>
</evidence>
<dbReference type="AlphaFoldDB" id="A0A537L9F2"/>
<keyword evidence="1" id="KW-0472">Membrane</keyword>
<dbReference type="Gene3D" id="3.40.50.300">
    <property type="entry name" value="P-loop containing nucleotide triphosphate hydrolases"/>
    <property type="match status" value="1"/>
</dbReference>
<feature type="transmembrane region" description="Helical" evidence="1">
    <location>
        <begin position="622"/>
        <end position="639"/>
    </location>
</feature>
<proteinExistence type="predicted"/>
<comment type="caution">
    <text evidence="2">The sequence shown here is derived from an EMBL/GenBank/DDBJ whole genome shotgun (WGS) entry which is preliminary data.</text>
</comment>
<feature type="transmembrane region" description="Helical" evidence="1">
    <location>
        <begin position="42"/>
        <end position="61"/>
    </location>
</feature>
<dbReference type="EMBL" id="VBAL01000039">
    <property type="protein sequence ID" value="TMJ04649.1"/>
    <property type="molecule type" value="Genomic_DNA"/>
</dbReference>
<accession>A0A537L9F2</accession>
<dbReference type="Proteomes" id="UP000319353">
    <property type="component" value="Unassembled WGS sequence"/>
</dbReference>
<keyword evidence="1" id="KW-1133">Transmembrane helix</keyword>
<evidence type="ECO:0000313" key="2">
    <source>
        <dbReference type="EMBL" id="TMJ04649.1"/>
    </source>
</evidence>
<feature type="transmembrane region" description="Helical" evidence="1">
    <location>
        <begin position="466"/>
        <end position="486"/>
    </location>
</feature>
<evidence type="ECO:0008006" key="4">
    <source>
        <dbReference type="Google" id="ProtNLM"/>
    </source>
</evidence>
<feature type="transmembrane region" description="Helical" evidence="1">
    <location>
        <begin position="593"/>
        <end position="615"/>
    </location>
</feature>
<protein>
    <recommendedName>
        <fullName evidence="4">NACHT domain-containing protein</fullName>
    </recommendedName>
</protein>
<organism evidence="2 3">
    <name type="scientific">Candidatus Segetimicrobium genomatis</name>
    <dbReference type="NCBI Taxonomy" id="2569760"/>
    <lineage>
        <taxon>Bacteria</taxon>
        <taxon>Bacillati</taxon>
        <taxon>Candidatus Sysuimicrobiota</taxon>
        <taxon>Candidatus Sysuimicrobiia</taxon>
        <taxon>Candidatus Sysuimicrobiales</taxon>
        <taxon>Candidatus Segetimicrobiaceae</taxon>
        <taxon>Candidatus Segetimicrobium</taxon>
    </lineage>
</organism>
<name>A0A537L9F2_9BACT</name>
<gene>
    <name evidence="2" type="ORF">E6H01_04105</name>
</gene>
<keyword evidence="1" id="KW-0812">Transmembrane</keyword>
<feature type="transmembrane region" description="Helical" evidence="1">
    <location>
        <begin position="498"/>
        <end position="520"/>
    </location>
</feature>
<evidence type="ECO:0000313" key="3">
    <source>
        <dbReference type="Proteomes" id="UP000319353"/>
    </source>
</evidence>
<dbReference type="InterPro" id="IPR027417">
    <property type="entry name" value="P-loop_NTPase"/>
</dbReference>